<proteinExistence type="predicted"/>
<dbReference type="Proteomes" id="UP000660708">
    <property type="component" value="Unassembled WGS sequence"/>
</dbReference>
<sequence length="67" mass="7770">MSFDNENCTFKVLINHEEQYSLWPSYKTIPGGWQEAGCEGDKQTCLDFINEHWVDMRPLSLRQASSS</sequence>
<dbReference type="Pfam" id="PF03621">
    <property type="entry name" value="MbtH"/>
    <property type="match status" value="1"/>
</dbReference>
<organism evidence="2 3">
    <name type="scientific">Pseudoalteromonas peptidolytica F12-50-A1</name>
    <dbReference type="NCBI Taxonomy" id="1315280"/>
    <lineage>
        <taxon>Bacteria</taxon>
        <taxon>Pseudomonadati</taxon>
        <taxon>Pseudomonadota</taxon>
        <taxon>Gammaproteobacteria</taxon>
        <taxon>Alteromonadales</taxon>
        <taxon>Pseudoalteromonadaceae</taxon>
        <taxon>Pseudoalteromonas</taxon>
    </lineage>
</organism>
<accession>A0A8I0T5G3</accession>
<dbReference type="EMBL" id="AQHF01000030">
    <property type="protein sequence ID" value="MBE0348030.1"/>
    <property type="molecule type" value="Genomic_DNA"/>
</dbReference>
<feature type="domain" description="MbtH-like" evidence="1">
    <location>
        <begin position="1"/>
        <end position="51"/>
    </location>
</feature>
<gene>
    <name evidence="2" type="primary">mbtH</name>
    <name evidence="2" type="ORF">PPEP_a3120</name>
</gene>
<dbReference type="GO" id="GO:0019290">
    <property type="term" value="P:siderophore biosynthetic process"/>
    <property type="evidence" value="ECO:0007669"/>
    <property type="project" value="TreeGrafter"/>
</dbReference>
<reference evidence="2 3" key="1">
    <citation type="submission" date="2015-06" db="EMBL/GenBank/DDBJ databases">
        <title>Genome sequence of Pseudoalteromonas peptidolytica.</title>
        <authorList>
            <person name="Xie B.-B."/>
            <person name="Rong J.-C."/>
            <person name="Qin Q.-L."/>
            <person name="Zhang Y.-Z."/>
        </authorList>
    </citation>
    <scope>NUCLEOTIDE SEQUENCE [LARGE SCALE GENOMIC DNA]</scope>
    <source>
        <strain evidence="2 3">F12-50-A1</strain>
    </source>
</reference>
<name>A0A8I0T5G3_9GAMM</name>
<dbReference type="RefSeq" id="WP_125251326.1">
    <property type="nucleotide sequence ID" value="NZ_AQHF01000030.1"/>
</dbReference>
<evidence type="ECO:0000259" key="1">
    <source>
        <dbReference type="SMART" id="SM00923"/>
    </source>
</evidence>
<dbReference type="InterPro" id="IPR037407">
    <property type="entry name" value="MLP_fam"/>
</dbReference>
<evidence type="ECO:0000313" key="3">
    <source>
        <dbReference type="Proteomes" id="UP000660708"/>
    </source>
</evidence>
<dbReference type="GO" id="GO:0005829">
    <property type="term" value="C:cytosol"/>
    <property type="evidence" value="ECO:0007669"/>
    <property type="project" value="TreeGrafter"/>
</dbReference>
<evidence type="ECO:0000313" key="2">
    <source>
        <dbReference type="EMBL" id="MBE0348030.1"/>
    </source>
</evidence>
<keyword evidence="3" id="KW-1185">Reference proteome</keyword>
<dbReference type="AlphaFoldDB" id="A0A8I0T5G3"/>
<protein>
    <submittedName>
        <fullName evidence="2">MbtH protein</fullName>
    </submittedName>
</protein>
<dbReference type="SUPFAM" id="SSF160582">
    <property type="entry name" value="MbtH-like"/>
    <property type="match status" value="1"/>
</dbReference>
<dbReference type="InterPro" id="IPR005153">
    <property type="entry name" value="MbtH-like_dom"/>
</dbReference>
<dbReference type="PANTHER" id="PTHR38444">
    <property type="entry name" value="ENTEROBACTIN BIOSYNTHESIS PROTEIN YBDZ"/>
    <property type="match status" value="1"/>
</dbReference>
<dbReference type="SMART" id="SM00923">
    <property type="entry name" value="MbtH"/>
    <property type="match status" value="1"/>
</dbReference>
<comment type="caution">
    <text evidence="2">The sequence shown here is derived from an EMBL/GenBank/DDBJ whole genome shotgun (WGS) entry which is preliminary data.</text>
</comment>
<dbReference type="Gene3D" id="3.90.820.10">
    <property type="entry name" value="Structural Genomics, Unknown Function 30-nov-00 1gh9 Mol_id"/>
    <property type="match status" value="1"/>
</dbReference>
<dbReference type="PANTHER" id="PTHR38444:SF1">
    <property type="entry name" value="ENTEROBACTIN BIOSYNTHESIS PROTEIN YBDZ"/>
    <property type="match status" value="1"/>
</dbReference>
<dbReference type="InterPro" id="IPR038020">
    <property type="entry name" value="MbtH-like_sf"/>
</dbReference>